<feature type="binding site" evidence="16 19">
    <location>
        <position position="480"/>
    </location>
    <ligand>
        <name>ATP</name>
        <dbReference type="ChEBI" id="CHEBI:30616"/>
    </ligand>
</feature>
<dbReference type="OrthoDB" id="4062651at2759"/>
<feature type="binding site" evidence="17">
    <location>
        <position position="599"/>
    </location>
    <ligand>
        <name>Mg(2+)</name>
        <dbReference type="ChEBI" id="CHEBI:18420"/>
    </ligand>
</feature>
<dbReference type="SMART" id="SM00219">
    <property type="entry name" value="TyrKc"/>
    <property type="match status" value="1"/>
</dbReference>
<feature type="chain" id="PRO_5034326300" description="receptor protein-tyrosine kinase" evidence="21">
    <location>
        <begin position="30"/>
        <end position="742"/>
    </location>
</feature>
<evidence type="ECO:0000256" key="8">
    <source>
        <dbReference type="ARBA" id="ARBA00022989"/>
    </source>
</evidence>
<evidence type="ECO:0000313" key="24">
    <source>
        <dbReference type="Proteomes" id="UP000694845"/>
    </source>
</evidence>
<keyword evidence="10" id="KW-0829">Tyrosine-protein kinase</keyword>
<dbReference type="InterPro" id="IPR001245">
    <property type="entry name" value="Ser-Thr/Tyr_kinase_cat_dom"/>
</dbReference>
<comment type="subcellular location">
    <subcellularLocation>
        <location evidence="1">Membrane</location>
        <topology evidence="1">Single-pass membrane protein</topology>
    </subcellularLocation>
</comment>
<dbReference type="AlphaFoldDB" id="A0A8B8A1U3"/>
<dbReference type="InterPro" id="IPR013783">
    <property type="entry name" value="Ig-like_fold"/>
</dbReference>
<dbReference type="InterPro" id="IPR000719">
    <property type="entry name" value="Prot_kinase_dom"/>
</dbReference>
<dbReference type="InterPro" id="IPR011009">
    <property type="entry name" value="Kinase-like_dom_sf"/>
</dbReference>
<feature type="domain" description="Ig-like" evidence="23">
    <location>
        <begin position="135"/>
        <end position="240"/>
    </location>
</feature>
<dbReference type="PROSITE" id="PS50835">
    <property type="entry name" value="IG_LIKE"/>
    <property type="match status" value="2"/>
</dbReference>
<keyword evidence="6" id="KW-0418">Kinase</keyword>
<dbReference type="InterPro" id="IPR017441">
    <property type="entry name" value="Protein_kinase_ATP_BS"/>
</dbReference>
<evidence type="ECO:0000256" key="3">
    <source>
        <dbReference type="ARBA" id="ARBA00022679"/>
    </source>
</evidence>
<dbReference type="PRINTS" id="PR00109">
    <property type="entry name" value="TYRKINASE"/>
</dbReference>
<feature type="binding site" evidence="16">
    <location>
        <position position="585"/>
    </location>
    <ligand>
        <name>ATP</name>
        <dbReference type="ChEBI" id="CHEBI:30616"/>
    </ligand>
</feature>
<gene>
    <name evidence="25" type="primary">LOC110990878</name>
</gene>
<evidence type="ECO:0000256" key="12">
    <source>
        <dbReference type="ARBA" id="ARBA00023170"/>
    </source>
</evidence>
<evidence type="ECO:0000256" key="4">
    <source>
        <dbReference type="ARBA" id="ARBA00022692"/>
    </source>
</evidence>
<keyword evidence="17" id="KW-0479">Metal-binding</keyword>
<evidence type="ECO:0000256" key="13">
    <source>
        <dbReference type="ARBA" id="ARBA00023180"/>
    </source>
</evidence>
<keyword evidence="8 20" id="KW-1133">Transmembrane helix</keyword>
<comment type="catalytic activity">
    <reaction evidence="14">
        <text>L-tyrosyl-[protein] + ATP = O-phospho-L-tyrosyl-[protein] + ADP + H(+)</text>
        <dbReference type="Rhea" id="RHEA:10596"/>
        <dbReference type="Rhea" id="RHEA-COMP:10136"/>
        <dbReference type="Rhea" id="RHEA-COMP:20101"/>
        <dbReference type="ChEBI" id="CHEBI:15378"/>
        <dbReference type="ChEBI" id="CHEBI:30616"/>
        <dbReference type="ChEBI" id="CHEBI:46858"/>
        <dbReference type="ChEBI" id="CHEBI:61978"/>
        <dbReference type="ChEBI" id="CHEBI:456216"/>
        <dbReference type="EC" id="2.7.10.1"/>
    </reaction>
</comment>
<keyword evidence="24" id="KW-1185">Reference proteome</keyword>
<dbReference type="GO" id="GO:0043235">
    <property type="term" value="C:receptor complex"/>
    <property type="evidence" value="ECO:0007669"/>
    <property type="project" value="TreeGrafter"/>
</dbReference>
<evidence type="ECO:0000256" key="20">
    <source>
        <dbReference type="SAM" id="Phobius"/>
    </source>
</evidence>
<dbReference type="PROSITE" id="PS50011">
    <property type="entry name" value="PROTEIN_KINASE_DOM"/>
    <property type="match status" value="1"/>
</dbReference>
<dbReference type="GO" id="GO:0007169">
    <property type="term" value="P:cell surface receptor protein tyrosine kinase signaling pathway"/>
    <property type="evidence" value="ECO:0007669"/>
    <property type="project" value="TreeGrafter"/>
</dbReference>
<dbReference type="PANTHER" id="PTHR24416">
    <property type="entry name" value="TYROSINE-PROTEIN KINASE RECEPTOR"/>
    <property type="match status" value="1"/>
</dbReference>
<keyword evidence="7 16" id="KW-0067">ATP-binding</keyword>
<feature type="transmembrane region" description="Helical" evidence="20">
    <location>
        <begin position="253"/>
        <end position="277"/>
    </location>
</feature>
<evidence type="ECO:0000256" key="9">
    <source>
        <dbReference type="ARBA" id="ARBA00023136"/>
    </source>
</evidence>
<dbReference type="GO" id="GO:0005524">
    <property type="term" value="F:ATP binding"/>
    <property type="evidence" value="ECO:0007669"/>
    <property type="project" value="UniProtKB-UniRule"/>
</dbReference>
<dbReference type="GO" id="GO:0005886">
    <property type="term" value="C:plasma membrane"/>
    <property type="evidence" value="ECO:0007669"/>
    <property type="project" value="TreeGrafter"/>
</dbReference>
<feature type="site" description="Important for interaction with phosphotyrosine-binding proteins" evidence="18">
    <location>
        <position position="721"/>
    </location>
</feature>
<name>A0A8B8A1U3_ACAPL</name>
<keyword evidence="12" id="KW-0675">Receptor</keyword>
<feature type="signal peptide" evidence="21">
    <location>
        <begin position="1"/>
        <end position="29"/>
    </location>
</feature>
<dbReference type="FunFam" id="1.10.510.10:FF:000554">
    <property type="entry name" value="Predicted protein"/>
    <property type="match status" value="1"/>
</dbReference>
<reference evidence="25" key="1">
    <citation type="submission" date="2025-08" db="UniProtKB">
        <authorList>
            <consortium name="RefSeq"/>
        </authorList>
    </citation>
    <scope>IDENTIFICATION</scope>
</reference>
<dbReference type="CDD" id="cd00096">
    <property type="entry name" value="Ig"/>
    <property type="match status" value="1"/>
</dbReference>
<evidence type="ECO:0000259" key="23">
    <source>
        <dbReference type="PROSITE" id="PS50835"/>
    </source>
</evidence>
<dbReference type="PROSITE" id="PS00109">
    <property type="entry name" value="PROTEIN_KINASE_TYR"/>
    <property type="match status" value="1"/>
</dbReference>
<dbReference type="KEGG" id="aplc:110990878"/>
<feature type="binding site" evidence="16">
    <location>
        <begin position="528"/>
        <end position="534"/>
    </location>
    <ligand>
        <name>ATP</name>
        <dbReference type="ChEBI" id="CHEBI:30616"/>
    </ligand>
</feature>
<evidence type="ECO:0000256" key="2">
    <source>
        <dbReference type="ARBA" id="ARBA00011902"/>
    </source>
</evidence>
<sequence>MPVSNLFEGDMRIFSIFALTALALPLVRGEVNSCDATIGITQGPDIFARIGDNVTLTCEVVGNEELSGTRIRWQHAGKNLIGGSSCLYNHSSVPSTCNHTVIDVDLLSKGLYTCHVVVKGVDCSSSAYLLTTPKPLLALLDISTGDLVREKSHRLCVPPGAKRSFECTLRVMRPDRWTLTWLLSDSEEVVGSLEVAGETTGRLVNATSRFTVTNPADSSLMKSLQCQATSTHGESIKSVTAYLQSCSGERVGVPIAVVAVVSVLSTLMVVVIGNVVVRVRRKRKTAQIGKRAKNNQPTVDMHVTSYDDPGVTGPFENRISQQAARKYEDRILTHVEQKYEDRISPQVTRKYEDKISPQVDELKYNDNVLLRQNTPRNSEASLVTSHKYEERILPQAAHKYEDKICSHVNKRNYDDDNALPYEEPRVIFREEDNLPSWAEGWKIPWSDLTVDDRILGRGNFGEVRSGAVRIDGVMITSAFKMLKAHASASEREDFLEELRTMTSIGHHPNVVSLLGACRRQEVLYVALEYLPRGDLRSYLRTARSQSDSDEDALSPERLVNFALNVAKGMEHLAKTGVIHRDLAARNILLGKGLIAKVSDFGLSRGEDIYVQTSTRRVPVRWSAIESLRYKKYTIKSDVWSFGIVLWEIATLGGTPYPNIRSELLPEKLKRGYRMPKPENCDEKSYTLMRKCWEEDPKNRPTFTNLVSILNEMNDSKIKHTYLSFDRLNYENLSVIQPQFDDN</sequence>
<proteinExistence type="predicted"/>
<dbReference type="InterPro" id="IPR008266">
    <property type="entry name" value="Tyr_kinase_AS"/>
</dbReference>
<feature type="domain" description="Protein kinase" evidence="22">
    <location>
        <begin position="449"/>
        <end position="722"/>
    </location>
</feature>
<dbReference type="InterPro" id="IPR036179">
    <property type="entry name" value="Ig-like_dom_sf"/>
</dbReference>
<keyword evidence="3" id="KW-0808">Transferase</keyword>
<dbReference type="Pfam" id="PF07714">
    <property type="entry name" value="PK_Tyr_Ser-Thr"/>
    <property type="match status" value="1"/>
</dbReference>
<keyword evidence="17" id="KW-0460">Magnesium</keyword>
<dbReference type="InterPro" id="IPR020635">
    <property type="entry name" value="Tyr_kinase_cat_dom"/>
</dbReference>
<evidence type="ECO:0000259" key="22">
    <source>
        <dbReference type="PROSITE" id="PS50011"/>
    </source>
</evidence>
<evidence type="ECO:0000256" key="21">
    <source>
        <dbReference type="SAM" id="SignalP"/>
    </source>
</evidence>
<keyword evidence="13" id="KW-0325">Glycoprotein</keyword>
<accession>A0A8B8A1U3</accession>
<feature type="active site" description="Proton acceptor" evidence="15">
    <location>
        <position position="581"/>
    </location>
</feature>
<evidence type="ECO:0000256" key="19">
    <source>
        <dbReference type="PROSITE-ProRule" id="PRU10141"/>
    </source>
</evidence>
<evidence type="ECO:0000256" key="10">
    <source>
        <dbReference type="ARBA" id="ARBA00023137"/>
    </source>
</evidence>
<dbReference type="EC" id="2.7.10.1" evidence="2"/>
<feature type="binding site" evidence="17">
    <location>
        <position position="586"/>
    </location>
    <ligand>
        <name>Mg(2+)</name>
        <dbReference type="ChEBI" id="CHEBI:18420"/>
    </ligand>
</feature>
<evidence type="ECO:0000256" key="5">
    <source>
        <dbReference type="ARBA" id="ARBA00022741"/>
    </source>
</evidence>
<dbReference type="SUPFAM" id="SSF48726">
    <property type="entry name" value="Immunoglobulin"/>
    <property type="match status" value="1"/>
</dbReference>
<evidence type="ECO:0000256" key="6">
    <source>
        <dbReference type="ARBA" id="ARBA00022777"/>
    </source>
</evidence>
<dbReference type="PANTHER" id="PTHR24416:SF613">
    <property type="entry name" value="RECEPTOR PROTEIN-TYROSINE KINASE"/>
    <property type="match status" value="1"/>
</dbReference>
<dbReference type="Gene3D" id="3.30.200.20">
    <property type="entry name" value="Phosphorylase Kinase, domain 1"/>
    <property type="match status" value="1"/>
</dbReference>
<dbReference type="OMA" id="CTEARQP"/>
<evidence type="ECO:0000256" key="17">
    <source>
        <dbReference type="PIRSR" id="PIRSR000615-3"/>
    </source>
</evidence>
<dbReference type="GO" id="GO:0046872">
    <property type="term" value="F:metal ion binding"/>
    <property type="evidence" value="ECO:0007669"/>
    <property type="project" value="UniProtKB-KW"/>
</dbReference>
<evidence type="ECO:0000256" key="11">
    <source>
        <dbReference type="ARBA" id="ARBA00023157"/>
    </source>
</evidence>
<evidence type="ECO:0000256" key="16">
    <source>
        <dbReference type="PIRSR" id="PIRSR000615-2"/>
    </source>
</evidence>
<dbReference type="InterPro" id="IPR007110">
    <property type="entry name" value="Ig-like_dom"/>
</dbReference>
<dbReference type="InterPro" id="IPR050122">
    <property type="entry name" value="RTK"/>
</dbReference>
<evidence type="ECO:0000313" key="25">
    <source>
        <dbReference type="RefSeq" id="XP_022111654.1"/>
    </source>
</evidence>
<keyword evidence="5 16" id="KW-0547">Nucleotide-binding</keyword>
<dbReference type="CDD" id="cd00192">
    <property type="entry name" value="PTKc"/>
    <property type="match status" value="1"/>
</dbReference>
<evidence type="ECO:0000256" key="7">
    <source>
        <dbReference type="ARBA" id="ARBA00022840"/>
    </source>
</evidence>
<dbReference type="SUPFAM" id="SSF56112">
    <property type="entry name" value="Protein kinase-like (PK-like)"/>
    <property type="match status" value="1"/>
</dbReference>
<keyword evidence="11" id="KW-1015">Disulfide bond</keyword>
<dbReference type="Gene3D" id="1.10.510.10">
    <property type="entry name" value="Transferase(Phosphotransferase) domain 1"/>
    <property type="match status" value="1"/>
</dbReference>
<protein>
    <recommendedName>
        <fullName evidence="2">receptor protein-tyrosine kinase</fullName>
        <ecNumber evidence="2">2.7.10.1</ecNumber>
    </recommendedName>
</protein>
<feature type="domain" description="Ig-like" evidence="23">
    <location>
        <begin position="25"/>
        <end position="116"/>
    </location>
</feature>
<keyword evidence="4 20" id="KW-0812">Transmembrane</keyword>
<keyword evidence="21" id="KW-0732">Signal</keyword>
<dbReference type="GO" id="GO:0004714">
    <property type="term" value="F:transmembrane receptor protein tyrosine kinase activity"/>
    <property type="evidence" value="ECO:0007669"/>
    <property type="project" value="UniProtKB-EC"/>
</dbReference>
<dbReference type="GeneID" id="110990878"/>
<organism evidence="24 25">
    <name type="scientific">Acanthaster planci</name>
    <name type="common">Crown-of-thorns starfish</name>
    <dbReference type="NCBI Taxonomy" id="133434"/>
    <lineage>
        <taxon>Eukaryota</taxon>
        <taxon>Metazoa</taxon>
        <taxon>Echinodermata</taxon>
        <taxon>Eleutherozoa</taxon>
        <taxon>Asterozoa</taxon>
        <taxon>Asteroidea</taxon>
        <taxon>Valvatacea</taxon>
        <taxon>Valvatida</taxon>
        <taxon>Acanthasteridae</taxon>
        <taxon>Acanthaster</taxon>
    </lineage>
</organism>
<evidence type="ECO:0000256" key="1">
    <source>
        <dbReference type="ARBA" id="ARBA00004167"/>
    </source>
</evidence>
<feature type="binding site" evidence="16">
    <location>
        <begin position="456"/>
        <end position="463"/>
    </location>
    <ligand>
        <name>ATP</name>
        <dbReference type="ChEBI" id="CHEBI:30616"/>
    </ligand>
</feature>
<keyword evidence="9 20" id="KW-0472">Membrane</keyword>
<dbReference type="Gene3D" id="2.60.40.10">
    <property type="entry name" value="Immunoglobulins"/>
    <property type="match status" value="1"/>
</dbReference>
<dbReference type="Proteomes" id="UP000694845">
    <property type="component" value="Unplaced"/>
</dbReference>
<dbReference type="RefSeq" id="XP_022111654.1">
    <property type="nucleotide sequence ID" value="XM_022255962.1"/>
</dbReference>
<evidence type="ECO:0000256" key="18">
    <source>
        <dbReference type="PIRSR" id="PIRSR000615-4"/>
    </source>
</evidence>
<evidence type="ECO:0000256" key="15">
    <source>
        <dbReference type="PIRSR" id="PIRSR000615-1"/>
    </source>
</evidence>
<evidence type="ECO:0000256" key="14">
    <source>
        <dbReference type="ARBA" id="ARBA00051243"/>
    </source>
</evidence>
<dbReference type="PROSITE" id="PS00107">
    <property type="entry name" value="PROTEIN_KINASE_ATP"/>
    <property type="match status" value="1"/>
</dbReference>